<dbReference type="AlphaFoldDB" id="A0A8J2UMN9"/>
<keyword evidence="1" id="KW-0732">Signal</keyword>
<evidence type="ECO:0008006" key="4">
    <source>
        <dbReference type="Google" id="ProtNLM"/>
    </source>
</evidence>
<evidence type="ECO:0000313" key="3">
    <source>
        <dbReference type="Proteomes" id="UP000620266"/>
    </source>
</evidence>
<dbReference type="RefSeq" id="WP_188397311.1">
    <property type="nucleotide sequence ID" value="NZ_BMCG01000006.1"/>
</dbReference>
<accession>A0A8J2UMN9</accession>
<sequence length="318" mass="35357">MSMQSRHLLASLALALPLLAAAGTPFSFGVIAHPENAATAAASLKEAIAQTDRDNLAFIVTTGIKADDEPCSDELYRERRALFDSAKNGLIVSLAAGDWVRCLDARKRSTAIERIAHVREMFFTDEFSFGDSKLPLVRQSAIPSFRLYAENMHWRIGDVLFATINLPNNNNNYLNAAGRNSEYEDRQVANSDWLKRLFITAKSNRLTGIVLFADANPLAHRARTSGFFSSEKREGFASIRQQIVQAAKEYPGRILIVHGDNDADRDAGRQHIVWKENIGALRIDPSWTRIRIDPAQPQLFAVSRHVGNTGTARQTPNQ</sequence>
<reference evidence="2" key="2">
    <citation type="submission" date="2020-09" db="EMBL/GenBank/DDBJ databases">
        <authorList>
            <person name="Sun Q."/>
            <person name="Sedlacek I."/>
        </authorList>
    </citation>
    <scope>NUCLEOTIDE SEQUENCE</scope>
    <source>
        <strain evidence="2">CCM 7086</strain>
    </source>
</reference>
<keyword evidence="3" id="KW-1185">Reference proteome</keyword>
<gene>
    <name evidence="2" type="ORF">GCM10007205_28320</name>
</gene>
<evidence type="ECO:0000256" key="1">
    <source>
        <dbReference type="SAM" id="SignalP"/>
    </source>
</evidence>
<dbReference type="Proteomes" id="UP000620266">
    <property type="component" value="Unassembled WGS sequence"/>
</dbReference>
<organism evidence="2 3">
    <name type="scientific">Oxalicibacterium flavum</name>
    <dbReference type="NCBI Taxonomy" id="179467"/>
    <lineage>
        <taxon>Bacteria</taxon>
        <taxon>Pseudomonadati</taxon>
        <taxon>Pseudomonadota</taxon>
        <taxon>Betaproteobacteria</taxon>
        <taxon>Burkholderiales</taxon>
        <taxon>Oxalobacteraceae</taxon>
        <taxon>Oxalicibacterium</taxon>
    </lineage>
</organism>
<proteinExistence type="predicted"/>
<feature type="chain" id="PRO_5035275300" description="Transmembrane protein" evidence="1">
    <location>
        <begin position="23"/>
        <end position="318"/>
    </location>
</feature>
<name>A0A8J2UMN9_9BURK</name>
<reference evidence="2" key="1">
    <citation type="journal article" date="2014" name="Int. J. Syst. Evol. Microbiol.">
        <title>Complete genome sequence of Corynebacterium casei LMG S-19264T (=DSM 44701T), isolated from a smear-ripened cheese.</title>
        <authorList>
            <consortium name="US DOE Joint Genome Institute (JGI-PGF)"/>
            <person name="Walter F."/>
            <person name="Albersmeier A."/>
            <person name="Kalinowski J."/>
            <person name="Ruckert C."/>
        </authorList>
    </citation>
    <scope>NUCLEOTIDE SEQUENCE</scope>
    <source>
        <strain evidence="2">CCM 7086</strain>
    </source>
</reference>
<feature type="signal peptide" evidence="1">
    <location>
        <begin position="1"/>
        <end position="22"/>
    </location>
</feature>
<comment type="caution">
    <text evidence="2">The sequence shown here is derived from an EMBL/GenBank/DDBJ whole genome shotgun (WGS) entry which is preliminary data.</text>
</comment>
<protein>
    <recommendedName>
        <fullName evidence="4">Transmembrane protein</fullName>
    </recommendedName>
</protein>
<dbReference type="EMBL" id="BMCG01000006">
    <property type="protein sequence ID" value="GGC17631.1"/>
    <property type="molecule type" value="Genomic_DNA"/>
</dbReference>
<evidence type="ECO:0000313" key="2">
    <source>
        <dbReference type="EMBL" id="GGC17631.1"/>
    </source>
</evidence>